<dbReference type="OrthoDB" id="9787129at2"/>
<keyword evidence="4 8" id="KW-0812">Transmembrane</keyword>
<feature type="transmembrane region" description="Helical" evidence="8">
    <location>
        <begin position="112"/>
        <end position="129"/>
    </location>
</feature>
<evidence type="ECO:0000256" key="4">
    <source>
        <dbReference type="ARBA" id="ARBA00022692"/>
    </source>
</evidence>
<gene>
    <name evidence="9" type="ORF">ENE74_02115</name>
</gene>
<feature type="transmembrane region" description="Helical" evidence="8">
    <location>
        <begin position="12"/>
        <end position="41"/>
    </location>
</feature>
<reference evidence="9 10" key="1">
    <citation type="submission" date="2019-01" db="EMBL/GenBank/DDBJ databases">
        <authorList>
            <person name="Chen W.-M."/>
        </authorList>
    </citation>
    <scope>NUCLEOTIDE SEQUENCE [LARGE SCALE GENOMIC DNA]</scope>
    <source>
        <strain evidence="9 10">TLA-22</strain>
    </source>
</reference>
<feature type="transmembrane region" description="Helical" evidence="8">
    <location>
        <begin position="174"/>
        <end position="197"/>
    </location>
</feature>
<feature type="transmembrane region" description="Helical" evidence="8">
    <location>
        <begin position="53"/>
        <end position="76"/>
    </location>
</feature>
<dbReference type="GO" id="GO:0015128">
    <property type="term" value="F:gluconate transmembrane transporter activity"/>
    <property type="evidence" value="ECO:0007669"/>
    <property type="project" value="InterPro"/>
</dbReference>
<dbReference type="Pfam" id="PF02447">
    <property type="entry name" value="GntP_permease"/>
    <property type="match status" value="1"/>
</dbReference>
<feature type="transmembrane region" description="Helical" evidence="8">
    <location>
        <begin position="374"/>
        <end position="390"/>
    </location>
</feature>
<dbReference type="InterPro" id="IPR003474">
    <property type="entry name" value="Glcn_transporter"/>
</dbReference>
<proteinExistence type="inferred from homology"/>
<evidence type="ECO:0000256" key="6">
    <source>
        <dbReference type="ARBA" id="ARBA00023136"/>
    </source>
</evidence>
<evidence type="ECO:0000313" key="9">
    <source>
        <dbReference type="EMBL" id="RVT43445.1"/>
    </source>
</evidence>
<protein>
    <submittedName>
        <fullName evidence="9">Gluconate transporter</fullName>
    </submittedName>
</protein>
<evidence type="ECO:0000256" key="2">
    <source>
        <dbReference type="ARBA" id="ARBA00022448"/>
    </source>
</evidence>
<evidence type="ECO:0000313" key="10">
    <source>
        <dbReference type="Proteomes" id="UP000282977"/>
    </source>
</evidence>
<dbReference type="PANTHER" id="PTHR30354">
    <property type="entry name" value="GNT FAMILY GLUCONATE TRANSPORTER"/>
    <property type="match status" value="1"/>
</dbReference>
<keyword evidence="5 8" id="KW-1133">Transmembrane helix</keyword>
<keyword evidence="2" id="KW-0813">Transport</keyword>
<dbReference type="PANTHER" id="PTHR30354:SF22">
    <property type="entry name" value="HIGH-AFFINITY GLUCONATE TRANSPORTER"/>
    <property type="match status" value="1"/>
</dbReference>
<dbReference type="RefSeq" id="WP_127688982.1">
    <property type="nucleotide sequence ID" value="NZ_RZUL01000001.1"/>
</dbReference>
<name>A0A437JC38_9SPHN</name>
<organism evidence="9 10">
    <name type="scientific">Sphingobium algorifonticola</name>
    <dbReference type="NCBI Taxonomy" id="2008318"/>
    <lineage>
        <taxon>Bacteria</taxon>
        <taxon>Pseudomonadati</taxon>
        <taxon>Pseudomonadota</taxon>
        <taxon>Alphaproteobacteria</taxon>
        <taxon>Sphingomonadales</taxon>
        <taxon>Sphingomonadaceae</taxon>
        <taxon>Sphingobium</taxon>
    </lineage>
</organism>
<evidence type="ECO:0000256" key="1">
    <source>
        <dbReference type="ARBA" id="ARBA00004651"/>
    </source>
</evidence>
<dbReference type="Proteomes" id="UP000282977">
    <property type="component" value="Unassembled WGS sequence"/>
</dbReference>
<feature type="transmembrane region" description="Helical" evidence="8">
    <location>
        <begin position="287"/>
        <end position="309"/>
    </location>
</feature>
<evidence type="ECO:0000256" key="7">
    <source>
        <dbReference type="ARBA" id="ARBA00049663"/>
    </source>
</evidence>
<evidence type="ECO:0000256" key="5">
    <source>
        <dbReference type="ARBA" id="ARBA00022989"/>
    </source>
</evidence>
<keyword evidence="10" id="KW-1185">Reference proteome</keyword>
<comment type="caution">
    <text evidence="9">The sequence shown here is derived from an EMBL/GenBank/DDBJ whole genome shotgun (WGS) entry which is preliminary data.</text>
</comment>
<dbReference type="NCBIfam" id="TIGR00791">
    <property type="entry name" value="gntP"/>
    <property type="match status" value="1"/>
</dbReference>
<feature type="transmembrane region" description="Helical" evidence="8">
    <location>
        <begin position="342"/>
        <end position="367"/>
    </location>
</feature>
<dbReference type="EMBL" id="RZUL01000001">
    <property type="protein sequence ID" value="RVT43445.1"/>
    <property type="molecule type" value="Genomic_DNA"/>
</dbReference>
<feature type="transmembrane region" description="Helical" evidence="8">
    <location>
        <begin position="252"/>
        <end position="275"/>
    </location>
</feature>
<evidence type="ECO:0000256" key="8">
    <source>
        <dbReference type="SAM" id="Phobius"/>
    </source>
</evidence>
<feature type="transmembrane region" description="Helical" evidence="8">
    <location>
        <begin position="218"/>
        <end position="240"/>
    </location>
</feature>
<comment type="subcellular location">
    <subcellularLocation>
        <location evidence="1">Cell membrane</location>
        <topology evidence="1">Multi-pass membrane protein</topology>
    </subcellularLocation>
</comment>
<dbReference type="AlphaFoldDB" id="A0A437JC38"/>
<keyword evidence="6 8" id="KW-0472">Membrane</keyword>
<comment type="similarity">
    <text evidence="7">Belongs to the GntP permease family.</text>
</comment>
<dbReference type="GO" id="GO:0005886">
    <property type="term" value="C:plasma membrane"/>
    <property type="evidence" value="ECO:0007669"/>
    <property type="project" value="UniProtKB-SubCell"/>
</dbReference>
<keyword evidence="3" id="KW-1003">Cell membrane</keyword>
<feature type="transmembrane region" description="Helical" evidence="8">
    <location>
        <begin position="410"/>
        <end position="431"/>
    </location>
</feature>
<evidence type="ECO:0000256" key="3">
    <source>
        <dbReference type="ARBA" id="ARBA00022475"/>
    </source>
</evidence>
<sequence>MIYILAALPIVILIVLIGWLKIQPFVAFLVSAISCAILLGLPPEQIAPTIERGIADMLGSLAVIICLGAMFGQLIAKSGAAQQIAQSLLGRFSGNALTVPLMLTGFVVGLPLLYNVGFVLLVPLVLALVQQARASPTVIAIPLLSGLSVAHGFLPPHPAPLALVAQFQADIGRTLLYGLMVALPTLFIAVLLTLRLMPKGASSPIDQGNAASAPADDLPSPLASFAMALLPILAIAGTVLSSGHAGATGSGWFALLSHPMTALLLSLVVATYVLWIRAGRALPPLMASFNDAIASVAPILLIIAGAGALKQVLTVTGVSGSLAEGLADIPLNPLILGWGTAALLRAALGSATVAGLAAAGIVAPLLAASGTDPAMMVLAVGAGSLMFSHVNDSGFWMFKEYFGLTIAETIKSWSLMETLVGLVGIIMVLLIDALV</sequence>
<dbReference type="PIRSF" id="PIRSF002746">
    <property type="entry name" value="Gluconate_transporter"/>
    <property type="match status" value="1"/>
</dbReference>
<accession>A0A437JC38</accession>